<evidence type="ECO:0000313" key="2">
    <source>
        <dbReference type="Proteomes" id="UP000001554"/>
    </source>
</evidence>
<accession>A0A9J7N4N3</accession>
<organism evidence="2 3">
    <name type="scientific">Branchiostoma floridae</name>
    <name type="common">Florida lancelet</name>
    <name type="synonym">Amphioxus</name>
    <dbReference type="NCBI Taxonomy" id="7739"/>
    <lineage>
        <taxon>Eukaryota</taxon>
        <taxon>Metazoa</taxon>
        <taxon>Chordata</taxon>
        <taxon>Cephalochordata</taxon>
        <taxon>Leptocardii</taxon>
        <taxon>Amphioxiformes</taxon>
        <taxon>Branchiostomatidae</taxon>
        <taxon>Branchiostoma</taxon>
    </lineage>
</organism>
<gene>
    <name evidence="3" type="primary">LOC118425259</name>
</gene>
<dbReference type="Proteomes" id="UP000001554">
    <property type="component" value="Chromosome 11"/>
</dbReference>
<protein>
    <submittedName>
        <fullName evidence="3">Mucin-19-like</fullName>
    </submittedName>
</protein>
<sequence>MATPCESDGTPLSEPTVAGCRKTLLEFWSSGMTNYGTDEGREKLKMAVQTTGLPELTVKHWIDNEKRKGRGKKRKEKLPDPYGRRKRPCDLFKKEFMKGKAGPSVIAEANAAWASRQPEESQKYEEMAAQSTVPTVDDLSTQAKGMAATKLKKKMAELVSKMQSLGCDVFCLVYDSNTPSVWDDGSPKARAFFQERMPGLDTQFILAVGGPSAPTKIATAKERAEVVGKVTDKLNAIAKATPGLRRKKGFPYGMVRDKKAVVEGLPEGVQIRELSTMGLPDLRKLLAVLEQTDNISLRVVDERQASTDVPGTSALTAAPASTDIPGLSALTAAPASTDIPGLSALTAAPASTDIPGLSALTAAPASTDIPGLSALTAAPASTDIPGLSALTAAPASTDVPGLSALTAAPASTDVPGTSALLAIPAPQAAPQTSYTNQPEDQLPISEKSSNVSAMELLRNIADRFADMASGHNV</sequence>
<reference evidence="2" key="1">
    <citation type="journal article" date="2020" name="Nat. Ecol. Evol.">
        <title>Deeply conserved synteny resolves early events in vertebrate evolution.</title>
        <authorList>
            <person name="Simakov O."/>
            <person name="Marletaz F."/>
            <person name="Yue J.X."/>
            <person name="O'Connell B."/>
            <person name="Jenkins J."/>
            <person name="Brandt A."/>
            <person name="Calef R."/>
            <person name="Tung C.H."/>
            <person name="Huang T.K."/>
            <person name="Schmutz J."/>
            <person name="Satoh N."/>
            <person name="Yu J.K."/>
            <person name="Putnam N.H."/>
            <person name="Green R.E."/>
            <person name="Rokhsar D.S."/>
        </authorList>
    </citation>
    <scope>NUCLEOTIDE SEQUENCE [LARGE SCALE GENOMIC DNA]</scope>
    <source>
        <strain evidence="2">S238N-H82</strain>
    </source>
</reference>
<dbReference type="GeneID" id="118425259"/>
<evidence type="ECO:0000256" key="1">
    <source>
        <dbReference type="SAM" id="MobiDB-lite"/>
    </source>
</evidence>
<dbReference type="RefSeq" id="XP_035689930.1">
    <property type="nucleotide sequence ID" value="XM_035834037.1"/>
</dbReference>
<dbReference type="AlphaFoldDB" id="A0A9J7N4N3"/>
<name>A0A9J7N4N3_BRAFL</name>
<reference evidence="3" key="2">
    <citation type="submission" date="2025-08" db="UniProtKB">
        <authorList>
            <consortium name="RefSeq"/>
        </authorList>
    </citation>
    <scope>IDENTIFICATION</scope>
    <source>
        <strain evidence="3">S238N-H82</strain>
        <tissue evidence="3">Testes</tissue>
    </source>
</reference>
<dbReference type="Gene3D" id="3.90.1460.10">
    <property type="entry name" value="GTF2I-like"/>
    <property type="match status" value="1"/>
</dbReference>
<feature type="region of interest" description="Disordered" evidence="1">
    <location>
        <begin position="62"/>
        <end position="84"/>
    </location>
</feature>
<proteinExistence type="predicted"/>
<evidence type="ECO:0000313" key="3">
    <source>
        <dbReference type="RefSeq" id="XP_035689930.1"/>
    </source>
</evidence>
<dbReference type="InterPro" id="IPR036647">
    <property type="entry name" value="GTF2I-like_rpt_sf"/>
</dbReference>
<dbReference type="OMA" id="KHWIDNE"/>
<dbReference type="SUPFAM" id="SSF117773">
    <property type="entry name" value="GTF2I-like repeat"/>
    <property type="match status" value="1"/>
</dbReference>
<dbReference type="Gene3D" id="1.10.10.60">
    <property type="entry name" value="Homeodomain-like"/>
    <property type="match status" value="1"/>
</dbReference>
<keyword evidence="2" id="KW-1185">Reference proteome</keyword>
<dbReference type="OrthoDB" id="433924at2759"/>
<dbReference type="KEGG" id="bfo:118425259"/>
<feature type="compositionally biased region" description="Basic residues" evidence="1">
    <location>
        <begin position="67"/>
        <end position="76"/>
    </location>
</feature>